<evidence type="ECO:0008006" key="5">
    <source>
        <dbReference type="Google" id="ProtNLM"/>
    </source>
</evidence>
<evidence type="ECO:0000256" key="1">
    <source>
        <dbReference type="SAM" id="MobiDB-lite"/>
    </source>
</evidence>
<feature type="chain" id="PRO_5046626038" description="Lipoprotein" evidence="2">
    <location>
        <begin position="19"/>
        <end position="184"/>
    </location>
</feature>
<sequence>MKYSAFFTLLLGMGTLPACTEKSNDSSTETTGSTSSTSSTGTTVTSSSVTEAGTTVTEASTSTTDPIACALMVGPSDEPEVPDPDGCFAAADEATCLAVDDQCTALYGVPMTCTDDTWCAPDPAASVYLGCRPFTICKLNAKAICRAGPGGVEGFWTMTCTPEGFGLCQPKLQESGDSPPPGCD</sequence>
<proteinExistence type="predicted"/>
<organism evidence="3 4">
    <name type="scientific">Nannocystis radixulma</name>
    <dbReference type="NCBI Taxonomy" id="2995305"/>
    <lineage>
        <taxon>Bacteria</taxon>
        <taxon>Pseudomonadati</taxon>
        <taxon>Myxococcota</taxon>
        <taxon>Polyangia</taxon>
        <taxon>Nannocystales</taxon>
        <taxon>Nannocystaceae</taxon>
        <taxon>Nannocystis</taxon>
    </lineage>
</organism>
<keyword evidence="4" id="KW-1185">Reference proteome</keyword>
<keyword evidence="2" id="KW-0732">Signal</keyword>
<dbReference type="EMBL" id="JAQNDN010000003">
    <property type="protein sequence ID" value="MDC0667882.1"/>
    <property type="molecule type" value="Genomic_DNA"/>
</dbReference>
<dbReference type="Proteomes" id="UP001217838">
    <property type="component" value="Unassembled WGS sequence"/>
</dbReference>
<reference evidence="3 4" key="1">
    <citation type="submission" date="2022-11" db="EMBL/GenBank/DDBJ databases">
        <title>Minimal conservation of predation-associated metabolite biosynthetic gene clusters underscores biosynthetic potential of Myxococcota including descriptions for ten novel species: Archangium lansinium sp. nov., Myxococcus landrumus sp. nov., Nannocystis bai.</title>
        <authorList>
            <person name="Ahearne A."/>
            <person name="Stevens C."/>
            <person name="Dowd S."/>
        </authorList>
    </citation>
    <scope>NUCLEOTIDE SEQUENCE [LARGE SCALE GENOMIC DNA]</scope>
    <source>
        <strain evidence="3 4">NCELM</strain>
    </source>
</reference>
<evidence type="ECO:0000313" key="4">
    <source>
        <dbReference type="Proteomes" id="UP001217838"/>
    </source>
</evidence>
<evidence type="ECO:0000313" key="3">
    <source>
        <dbReference type="EMBL" id="MDC0667882.1"/>
    </source>
</evidence>
<accession>A0ABT5B429</accession>
<feature type="signal peptide" evidence="2">
    <location>
        <begin position="1"/>
        <end position="18"/>
    </location>
</feature>
<protein>
    <recommendedName>
        <fullName evidence="5">Lipoprotein</fullName>
    </recommendedName>
</protein>
<name>A0ABT5B429_9BACT</name>
<feature type="compositionally biased region" description="Low complexity" evidence="1">
    <location>
        <begin position="26"/>
        <end position="61"/>
    </location>
</feature>
<dbReference type="RefSeq" id="WP_271996399.1">
    <property type="nucleotide sequence ID" value="NZ_JAQNDN010000003.1"/>
</dbReference>
<evidence type="ECO:0000256" key="2">
    <source>
        <dbReference type="SAM" id="SignalP"/>
    </source>
</evidence>
<gene>
    <name evidence="3" type="ORF">POL58_09040</name>
</gene>
<comment type="caution">
    <text evidence="3">The sequence shown here is derived from an EMBL/GenBank/DDBJ whole genome shotgun (WGS) entry which is preliminary data.</text>
</comment>
<feature type="region of interest" description="Disordered" evidence="1">
    <location>
        <begin position="20"/>
        <end position="61"/>
    </location>
</feature>